<comment type="similarity">
    <text evidence="3 7">Belongs to the NAD(P)-dependent epimerase/dehydratase family. dTDP-glucose dehydratase subfamily.</text>
</comment>
<evidence type="ECO:0000256" key="3">
    <source>
        <dbReference type="ARBA" id="ARBA00008178"/>
    </source>
</evidence>
<dbReference type="EC" id="4.2.1.46" evidence="4 7"/>
<evidence type="ECO:0000256" key="6">
    <source>
        <dbReference type="ARBA" id="ARBA00023239"/>
    </source>
</evidence>
<evidence type="ECO:0000256" key="5">
    <source>
        <dbReference type="ARBA" id="ARBA00023027"/>
    </source>
</evidence>
<dbReference type="Pfam" id="PF16363">
    <property type="entry name" value="GDP_Man_Dehyd"/>
    <property type="match status" value="1"/>
</dbReference>
<comment type="catalytic activity">
    <reaction evidence="1 7">
        <text>dTDP-alpha-D-glucose = dTDP-4-dehydro-6-deoxy-alpha-D-glucose + H2O</text>
        <dbReference type="Rhea" id="RHEA:17221"/>
        <dbReference type="ChEBI" id="CHEBI:15377"/>
        <dbReference type="ChEBI" id="CHEBI:57477"/>
        <dbReference type="ChEBI" id="CHEBI:57649"/>
        <dbReference type="EC" id="4.2.1.46"/>
    </reaction>
</comment>
<dbReference type="NCBIfam" id="TIGR01181">
    <property type="entry name" value="dTDP_gluc_dehyt"/>
    <property type="match status" value="1"/>
</dbReference>
<gene>
    <name evidence="9" type="primary">rfbB</name>
    <name evidence="9" type="ORF">COW11_05855</name>
</gene>
<evidence type="ECO:0000256" key="7">
    <source>
        <dbReference type="RuleBase" id="RU004473"/>
    </source>
</evidence>
<dbReference type="CDD" id="cd05246">
    <property type="entry name" value="dTDP_GD_SDR_e"/>
    <property type="match status" value="1"/>
</dbReference>
<dbReference type="SUPFAM" id="SSF51735">
    <property type="entry name" value="NAD(P)-binding Rossmann-fold domains"/>
    <property type="match status" value="1"/>
</dbReference>
<dbReference type="InterPro" id="IPR016040">
    <property type="entry name" value="NAD(P)-bd_dom"/>
</dbReference>
<comment type="cofactor">
    <cofactor evidence="2 7">
        <name>NAD(+)</name>
        <dbReference type="ChEBI" id="CHEBI:57540"/>
    </cofactor>
</comment>
<dbReference type="GO" id="GO:0008460">
    <property type="term" value="F:dTDP-glucose 4,6-dehydratase activity"/>
    <property type="evidence" value="ECO:0007669"/>
    <property type="project" value="UniProtKB-EC"/>
</dbReference>
<evidence type="ECO:0000259" key="8">
    <source>
        <dbReference type="Pfam" id="PF16363"/>
    </source>
</evidence>
<dbReference type="InterPro" id="IPR036291">
    <property type="entry name" value="NAD(P)-bd_dom_sf"/>
</dbReference>
<evidence type="ECO:0000256" key="2">
    <source>
        <dbReference type="ARBA" id="ARBA00001911"/>
    </source>
</evidence>
<organism evidence="9 10">
    <name type="scientific">Candidatus Taenaricola geysiri</name>
    <dbReference type="NCBI Taxonomy" id="1974752"/>
    <lineage>
        <taxon>Bacteria</taxon>
        <taxon>Pseudomonadati</taxon>
        <taxon>Candidatus Omnitrophota</taxon>
        <taxon>Candidatus Taenaricola</taxon>
    </lineage>
</organism>
<dbReference type="PANTHER" id="PTHR43000">
    <property type="entry name" value="DTDP-D-GLUCOSE 4,6-DEHYDRATASE-RELATED"/>
    <property type="match status" value="1"/>
</dbReference>
<dbReference type="Gene3D" id="3.90.25.10">
    <property type="entry name" value="UDP-galactose 4-epimerase, domain 1"/>
    <property type="match status" value="1"/>
</dbReference>
<dbReference type="EMBL" id="PFGP01000130">
    <property type="protein sequence ID" value="PIW65954.1"/>
    <property type="molecule type" value="Genomic_DNA"/>
</dbReference>
<keyword evidence="5" id="KW-0520">NAD</keyword>
<reference evidence="9 10" key="1">
    <citation type="submission" date="2017-09" db="EMBL/GenBank/DDBJ databases">
        <title>Depth-based differentiation of microbial function through sediment-hosted aquifers and enrichment of novel symbionts in the deep terrestrial subsurface.</title>
        <authorList>
            <person name="Probst A.J."/>
            <person name="Ladd B."/>
            <person name="Jarett J.K."/>
            <person name="Geller-Mcgrath D.E."/>
            <person name="Sieber C.M."/>
            <person name="Emerson J.B."/>
            <person name="Anantharaman K."/>
            <person name="Thomas B.C."/>
            <person name="Malmstrom R."/>
            <person name="Stieglmeier M."/>
            <person name="Klingl A."/>
            <person name="Woyke T."/>
            <person name="Ryan C.M."/>
            <person name="Banfield J.F."/>
        </authorList>
    </citation>
    <scope>NUCLEOTIDE SEQUENCE [LARGE SCALE GENOMIC DNA]</scope>
    <source>
        <strain evidence="9">CG12_big_fil_rev_8_21_14_0_65_43_15</strain>
    </source>
</reference>
<dbReference type="GO" id="GO:0009225">
    <property type="term" value="P:nucleotide-sugar metabolic process"/>
    <property type="evidence" value="ECO:0007669"/>
    <property type="project" value="InterPro"/>
</dbReference>
<evidence type="ECO:0000313" key="10">
    <source>
        <dbReference type="Proteomes" id="UP000231267"/>
    </source>
</evidence>
<accession>A0A2J0LGF4</accession>
<dbReference type="AlphaFoldDB" id="A0A2J0LGF4"/>
<proteinExistence type="inferred from homology"/>
<protein>
    <recommendedName>
        <fullName evidence="4 7">dTDP-glucose 4,6-dehydratase</fullName>
        <ecNumber evidence="4 7">4.2.1.46</ecNumber>
    </recommendedName>
</protein>
<dbReference type="Proteomes" id="UP000231267">
    <property type="component" value="Unassembled WGS sequence"/>
</dbReference>
<name>A0A2J0LGF4_9BACT</name>
<dbReference type="Gene3D" id="3.40.50.720">
    <property type="entry name" value="NAD(P)-binding Rossmann-like Domain"/>
    <property type="match status" value="1"/>
</dbReference>
<dbReference type="FunFam" id="3.40.50.720:FF:000304">
    <property type="entry name" value="UDP-glucose 4,6-dehydratase"/>
    <property type="match status" value="1"/>
</dbReference>
<keyword evidence="6 7" id="KW-0456">Lyase</keyword>
<evidence type="ECO:0000313" key="9">
    <source>
        <dbReference type="EMBL" id="PIW65954.1"/>
    </source>
</evidence>
<comment type="caution">
    <text evidence="9">The sequence shown here is derived from an EMBL/GenBank/DDBJ whole genome shotgun (WGS) entry which is preliminary data.</text>
</comment>
<evidence type="ECO:0000256" key="4">
    <source>
        <dbReference type="ARBA" id="ARBA00011990"/>
    </source>
</evidence>
<sequence>MRILITGGCGFIGSNFIRYMLKKYPDYKITNLDKLTYAGNLENLKDVEKNKNYSFIKGDICDKTLVEKLSKDSDIIINFAANTHVDRSILDADDFIKTNVVGAYTLLEAAKNNNIKLFIHISTDECYGSIPKGYSKEADSLEPNSPYSASKASADLLARSYYITHKLPVIITRSSNNFGPYQYPEKVIPLFITNLIESKKVPLYGDGLNVRDWLYVLDNCSAIDVALHKGKPGEIYNIGGGALFNNKELTMKILSVLDKKDDSIEFVKDRAGHDRRYALDCEKLKGLGWAPEYTFEQALNKTVDWYKKNAEWWKRLKDKDFQKYYQKQYGVKSAK</sequence>
<dbReference type="InterPro" id="IPR005888">
    <property type="entry name" value="dTDP_Gluc_deHydtase"/>
</dbReference>
<feature type="domain" description="NAD(P)-binding" evidence="8">
    <location>
        <begin position="4"/>
        <end position="301"/>
    </location>
</feature>
<evidence type="ECO:0000256" key="1">
    <source>
        <dbReference type="ARBA" id="ARBA00001539"/>
    </source>
</evidence>